<protein>
    <submittedName>
        <fullName evidence="13">Free fatty acid receptor 2-like</fullName>
    </submittedName>
</protein>
<reference evidence="13" key="1">
    <citation type="submission" date="2025-08" db="UniProtKB">
        <authorList>
            <consortium name="RefSeq"/>
        </authorList>
    </citation>
    <scope>IDENTIFICATION</scope>
</reference>
<evidence type="ECO:0000256" key="10">
    <source>
        <dbReference type="SAM" id="Phobius"/>
    </source>
</evidence>
<keyword evidence="8 9" id="KW-0807">Transducer</keyword>
<gene>
    <name evidence="13" type="primary">LOC115476796</name>
</gene>
<dbReference type="AlphaFoldDB" id="A0A6P7Z0F4"/>
<keyword evidence="3 9" id="KW-0812">Transmembrane</keyword>
<name>A0A6P7Z0F4_9AMPH</name>
<evidence type="ECO:0000313" key="12">
    <source>
        <dbReference type="Proteomes" id="UP000515156"/>
    </source>
</evidence>
<evidence type="ECO:0000256" key="8">
    <source>
        <dbReference type="ARBA" id="ARBA00023224"/>
    </source>
</evidence>
<feature type="transmembrane region" description="Helical" evidence="10">
    <location>
        <begin position="47"/>
        <end position="66"/>
    </location>
</feature>
<evidence type="ECO:0000256" key="7">
    <source>
        <dbReference type="ARBA" id="ARBA00023170"/>
    </source>
</evidence>
<keyword evidence="12" id="KW-1185">Reference proteome</keyword>
<organism evidence="12 13">
    <name type="scientific">Microcaecilia unicolor</name>
    <dbReference type="NCBI Taxonomy" id="1415580"/>
    <lineage>
        <taxon>Eukaryota</taxon>
        <taxon>Metazoa</taxon>
        <taxon>Chordata</taxon>
        <taxon>Craniata</taxon>
        <taxon>Vertebrata</taxon>
        <taxon>Euteleostomi</taxon>
        <taxon>Amphibia</taxon>
        <taxon>Gymnophiona</taxon>
        <taxon>Siphonopidae</taxon>
        <taxon>Microcaecilia</taxon>
    </lineage>
</organism>
<dbReference type="PROSITE" id="PS50262">
    <property type="entry name" value="G_PROTEIN_RECEP_F1_2"/>
    <property type="match status" value="1"/>
</dbReference>
<keyword evidence="4 10" id="KW-1133">Transmembrane helix</keyword>
<dbReference type="FunCoup" id="A0A6P7Z0F4">
    <property type="interactions" value="602"/>
</dbReference>
<dbReference type="PROSITE" id="PS00237">
    <property type="entry name" value="G_PROTEIN_RECEP_F1_1"/>
    <property type="match status" value="1"/>
</dbReference>
<feature type="transmembrane region" description="Helical" evidence="10">
    <location>
        <begin position="178"/>
        <end position="199"/>
    </location>
</feature>
<evidence type="ECO:0000256" key="4">
    <source>
        <dbReference type="ARBA" id="ARBA00022989"/>
    </source>
</evidence>
<dbReference type="InterPro" id="IPR013312">
    <property type="entry name" value="GPR40-rel_orph"/>
</dbReference>
<dbReference type="KEGG" id="muo:115476796"/>
<dbReference type="Gene3D" id="1.20.1070.10">
    <property type="entry name" value="Rhodopsin 7-helix transmembrane proteins"/>
    <property type="match status" value="1"/>
</dbReference>
<evidence type="ECO:0000256" key="1">
    <source>
        <dbReference type="ARBA" id="ARBA00004651"/>
    </source>
</evidence>
<dbReference type="GO" id="GO:0004930">
    <property type="term" value="F:G protein-coupled receptor activity"/>
    <property type="evidence" value="ECO:0007669"/>
    <property type="project" value="UniProtKB-KW"/>
</dbReference>
<keyword evidence="7 9" id="KW-0675">Receptor</keyword>
<feature type="transmembrane region" description="Helical" evidence="10">
    <location>
        <begin position="219"/>
        <end position="237"/>
    </location>
</feature>
<dbReference type="InterPro" id="IPR017452">
    <property type="entry name" value="GPCR_Rhodpsn_7TM"/>
</dbReference>
<dbReference type="PANTHER" id="PTHR45822:SF5">
    <property type="entry name" value="FREE FATTY ACID RECEPTOR 2"/>
    <property type="match status" value="1"/>
</dbReference>
<dbReference type="CDD" id="cd15170">
    <property type="entry name" value="7tmA_FFAR2_FFAR3"/>
    <property type="match status" value="1"/>
</dbReference>
<dbReference type="Proteomes" id="UP000515156">
    <property type="component" value="Chromosome 8"/>
</dbReference>
<comment type="subcellular location">
    <subcellularLocation>
        <location evidence="1">Cell membrane</location>
        <topology evidence="1">Multi-pass membrane protein</topology>
    </subcellularLocation>
</comment>
<dbReference type="PRINTS" id="PR01904">
    <property type="entry name" value="GPR40FAMILY"/>
</dbReference>
<feature type="transmembrane region" description="Helical" evidence="10">
    <location>
        <begin position="78"/>
        <end position="103"/>
    </location>
</feature>
<feature type="transmembrane region" description="Helical" evidence="10">
    <location>
        <begin position="12"/>
        <end position="35"/>
    </location>
</feature>
<keyword evidence="2" id="KW-1003">Cell membrane</keyword>
<dbReference type="InParanoid" id="A0A6P7Z0F4"/>
<evidence type="ECO:0000256" key="5">
    <source>
        <dbReference type="ARBA" id="ARBA00023040"/>
    </source>
</evidence>
<keyword evidence="6 10" id="KW-0472">Membrane</keyword>
<evidence type="ECO:0000256" key="9">
    <source>
        <dbReference type="RuleBase" id="RU000688"/>
    </source>
</evidence>
<sequence>MLFFPGAKNLFLTVYITTFITGLPLNILAFSTLIAKFRQKLVPVDILLLNLTISDLLLLIFLPFKILEASSGMYWQMPYVFCSISSFLYFSSIYITALFLTAVSVERYLGVAFPIKYKLLRKPLYSIIASIVIWIIAISHCTIVYIVQIYEPANETKTNLTRCYSTFSPKQLSILLPVRFEACLLLFCIPLVITLFCYIRFVKIILSQPHISRKRKKRAVVLVMTTLLNFIICFMPYNISHIVGFVQGRSPGWRVYALLLSTFNASIDPIIFYFSSSSFRKTFLKKIMMAGKKLHLGGCWDEVCLPLCENDTEDSVAVGQSSQLEMVPRNLYNSTIHLQLS</sequence>
<dbReference type="GeneID" id="115476796"/>
<proteinExistence type="inferred from homology"/>
<dbReference type="SUPFAM" id="SSF81321">
    <property type="entry name" value="Family A G protein-coupled receptor-like"/>
    <property type="match status" value="1"/>
</dbReference>
<feature type="domain" description="G-protein coupled receptors family 1 profile" evidence="11">
    <location>
        <begin position="25"/>
        <end position="272"/>
    </location>
</feature>
<dbReference type="GO" id="GO:0005886">
    <property type="term" value="C:plasma membrane"/>
    <property type="evidence" value="ECO:0007669"/>
    <property type="project" value="UniProtKB-SubCell"/>
</dbReference>
<dbReference type="RefSeq" id="XP_030069234.1">
    <property type="nucleotide sequence ID" value="XM_030213374.1"/>
</dbReference>
<accession>A0A6P7Z0F4</accession>
<comment type="similarity">
    <text evidence="9">Belongs to the G-protein coupled receptor 1 family.</text>
</comment>
<dbReference type="GO" id="GO:0071398">
    <property type="term" value="P:cellular response to fatty acid"/>
    <property type="evidence" value="ECO:0007669"/>
    <property type="project" value="TreeGrafter"/>
</dbReference>
<dbReference type="PRINTS" id="PR00237">
    <property type="entry name" value="GPCRRHODOPSN"/>
</dbReference>
<dbReference type="Pfam" id="PF00001">
    <property type="entry name" value="7tm_1"/>
    <property type="match status" value="1"/>
</dbReference>
<evidence type="ECO:0000313" key="13">
    <source>
        <dbReference type="RefSeq" id="XP_030069234.1"/>
    </source>
</evidence>
<evidence type="ECO:0000256" key="3">
    <source>
        <dbReference type="ARBA" id="ARBA00022692"/>
    </source>
</evidence>
<feature type="transmembrane region" description="Helical" evidence="10">
    <location>
        <begin position="257"/>
        <end position="279"/>
    </location>
</feature>
<evidence type="ECO:0000256" key="6">
    <source>
        <dbReference type="ARBA" id="ARBA00023136"/>
    </source>
</evidence>
<dbReference type="OrthoDB" id="5961208at2759"/>
<keyword evidence="5 9" id="KW-0297">G-protein coupled receptor</keyword>
<evidence type="ECO:0000259" key="11">
    <source>
        <dbReference type="PROSITE" id="PS50262"/>
    </source>
</evidence>
<dbReference type="PANTHER" id="PTHR45822">
    <property type="entry name" value="FREE FATTY ACID RECEPTOR 2-RELATED"/>
    <property type="match status" value="1"/>
</dbReference>
<dbReference type="InterPro" id="IPR000276">
    <property type="entry name" value="GPCR_Rhodpsn"/>
</dbReference>
<evidence type="ECO:0000256" key="2">
    <source>
        <dbReference type="ARBA" id="ARBA00022475"/>
    </source>
</evidence>
<feature type="transmembrane region" description="Helical" evidence="10">
    <location>
        <begin position="124"/>
        <end position="147"/>
    </location>
</feature>